<name>A0A8D8QCJ9_9HEMI</name>
<dbReference type="EMBL" id="HBUF01567936">
    <property type="protein sequence ID" value="CAG6765340.1"/>
    <property type="molecule type" value="Transcribed_RNA"/>
</dbReference>
<reference evidence="1" key="1">
    <citation type="submission" date="2021-05" db="EMBL/GenBank/DDBJ databases">
        <authorList>
            <person name="Alioto T."/>
            <person name="Alioto T."/>
            <person name="Gomez Garrido J."/>
        </authorList>
    </citation>
    <scope>NUCLEOTIDE SEQUENCE</scope>
</reference>
<accession>A0A8D8QCJ9</accession>
<evidence type="ECO:0000313" key="1">
    <source>
        <dbReference type="EMBL" id="CAG6628962.1"/>
    </source>
</evidence>
<organism evidence="1">
    <name type="scientific">Cacopsylla melanoneura</name>
    <dbReference type="NCBI Taxonomy" id="428564"/>
    <lineage>
        <taxon>Eukaryota</taxon>
        <taxon>Metazoa</taxon>
        <taxon>Ecdysozoa</taxon>
        <taxon>Arthropoda</taxon>
        <taxon>Hexapoda</taxon>
        <taxon>Insecta</taxon>
        <taxon>Pterygota</taxon>
        <taxon>Neoptera</taxon>
        <taxon>Paraneoptera</taxon>
        <taxon>Hemiptera</taxon>
        <taxon>Sternorrhyncha</taxon>
        <taxon>Psylloidea</taxon>
        <taxon>Psyllidae</taxon>
        <taxon>Psyllinae</taxon>
        <taxon>Cacopsylla</taxon>
    </lineage>
</organism>
<dbReference type="EMBL" id="HBUF01069346">
    <property type="protein sequence ID" value="CAG6628962.1"/>
    <property type="molecule type" value="Transcribed_RNA"/>
</dbReference>
<dbReference type="EMBL" id="HBUF01234525">
    <property type="protein sequence ID" value="CAG6674678.1"/>
    <property type="molecule type" value="Transcribed_RNA"/>
</dbReference>
<dbReference type="EMBL" id="HBUF01069347">
    <property type="protein sequence ID" value="CAG6628963.1"/>
    <property type="molecule type" value="Transcribed_RNA"/>
</dbReference>
<dbReference type="EMBL" id="HBUF01234524">
    <property type="protein sequence ID" value="CAG6674677.1"/>
    <property type="molecule type" value="Transcribed_RNA"/>
</dbReference>
<dbReference type="EMBL" id="HBUF01567934">
    <property type="protein sequence ID" value="CAG6765338.1"/>
    <property type="molecule type" value="Transcribed_RNA"/>
</dbReference>
<sequence>MKAFFPPPLERLKFCATSLESVLRSIVIRVRFAFFLWKHIMNIWFKLFLKFAFSTKDCSVSSKLSIVDSGNRVSKFSLPIWPKSNSPPEVDAEKRSSNLDSMELIQLTKLELSSVI</sequence>
<proteinExistence type="predicted"/>
<dbReference type="AlphaFoldDB" id="A0A8D8QCJ9"/>
<protein>
    <submittedName>
        <fullName evidence="1">Uncharacterized protein</fullName>
    </submittedName>
</protein>